<dbReference type="Pfam" id="PF00155">
    <property type="entry name" value="Aminotran_1_2"/>
    <property type="match status" value="1"/>
</dbReference>
<comment type="similarity">
    <text evidence="2 7">Belongs to the class-I pyridoxal-phosphate-dependent aminotransferase family.</text>
</comment>
<comment type="catalytic activity">
    <reaction evidence="6">
        <text>L-aspartate + 2-oxoglutarate = oxaloacetate + L-glutamate</text>
        <dbReference type="Rhea" id="RHEA:21824"/>
        <dbReference type="ChEBI" id="CHEBI:16452"/>
        <dbReference type="ChEBI" id="CHEBI:16810"/>
        <dbReference type="ChEBI" id="CHEBI:29985"/>
        <dbReference type="ChEBI" id="CHEBI:29991"/>
        <dbReference type="EC" id="2.6.1.1"/>
    </reaction>
</comment>
<dbReference type="NCBIfam" id="NF005732">
    <property type="entry name" value="PRK07550.1"/>
    <property type="match status" value="1"/>
</dbReference>
<comment type="cofactor">
    <cofactor evidence="1 7">
        <name>pyridoxal 5'-phosphate</name>
        <dbReference type="ChEBI" id="CHEBI:597326"/>
    </cofactor>
</comment>
<dbReference type="PROSITE" id="PS00105">
    <property type="entry name" value="AA_TRANSFER_CLASS_1"/>
    <property type="match status" value="1"/>
</dbReference>
<dbReference type="GO" id="GO:0006520">
    <property type="term" value="P:amino acid metabolic process"/>
    <property type="evidence" value="ECO:0007669"/>
    <property type="project" value="InterPro"/>
</dbReference>
<dbReference type="InterPro" id="IPR004839">
    <property type="entry name" value="Aminotransferase_I/II_large"/>
</dbReference>
<keyword evidence="4 7" id="KW-0808">Transferase</keyword>
<evidence type="ECO:0000256" key="7">
    <source>
        <dbReference type="RuleBase" id="RU000481"/>
    </source>
</evidence>
<dbReference type="GO" id="GO:0030170">
    <property type="term" value="F:pyridoxal phosphate binding"/>
    <property type="evidence" value="ECO:0007669"/>
    <property type="project" value="InterPro"/>
</dbReference>
<evidence type="ECO:0000256" key="1">
    <source>
        <dbReference type="ARBA" id="ARBA00001933"/>
    </source>
</evidence>
<dbReference type="InterPro" id="IPR015424">
    <property type="entry name" value="PyrdxlP-dep_Trfase"/>
</dbReference>
<feature type="domain" description="Aminotransferase class I/classII large" evidence="8">
    <location>
        <begin position="49"/>
        <end position="279"/>
    </location>
</feature>
<dbReference type="InterPro" id="IPR050596">
    <property type="entry name" value="AspAT/PAT-like"/>
</dbReference>
<dbReference type="PANTHER" id="PTHR46383">
    <property type="entry name" value="ASPARTATE AMINOTRANSFERASE"/>
    <property type="match status" value="1"/>
</dbReference>
<dbReference type="GO" id="GO:0004069">
    <property type="term" value="F:L-aspartate:2-oxoglutarate aminotransferase activity"/>
    <property type="evidence" value="ECO:0007669"/>
    <property type="project" value="UniProtKB-EC"/>
</dbReference>
<dbReference type="Gene3D" id="3.40.640.10">
    <property type="entry name" value="Type I PLP-dependent aspartate aminotransferase-like (Major domain)"/>
    <property type="match status" value="1"/>
</dbReference>
<gene>
    <name evidence="9" type="ORF">AVDCRST_MAG90-2956</name>
</gene>
<keyword evidence="5" id="KW-0663">Pyridoxal phosphate</keyword>
<evidence type="ECO:0000256" key="6">
    <source>
        <dbReference type="ARBA" id="ARBA00049185"/>
    </source>
</evidence>
<accession>A0A6J4MI29</accession>
<sequence length="288" mass="30906">MDRAAAPGIVRTKHAGAAVNPLVSGTGTPPIPEAQAWMARYDGAYGPLLNMSQAVPGYPPHPAFVKRLAAAATAIETSKYGLITGDADLRAAYARHLSGFYGAPIEAADIAITAGCNLAYFAAAMLVAKAGDAVLLPVPWYFNHRMTLDMFGVEGRPLPCDPARGFVPDPAGAERLIDERVKAVVLVTPNNPTGAVYPDETLLAFKDLCRRRGLWLIVDETYRDFLPPQAPRPHPLFADPDWRSTVIQLYSFSKAYSIPGHRLGSIVADASVIAQVTKILDCIQICAP</sequence>
<organism evidence="9">
    <name type="scientific">uncultured Microvirga sp</name>
    <dbReference type="NCBI Taxonomy" id="412392"/>
    <lineage>
        <taxon>Bacteria</taxon>
        <taxon>Pseudomonadati</taxon>
        <taxon>Pseudomonadota</taxon>
        <taxon>Alphaproteobacteria</taxon>
        <taxon>Hyphomicrobiales</taxon>
        <taxon>Methylobacteriaceae</taxon>
        <taxon>Microvirga</taxon>
        <taxon>environmental samples</taxon>
    </lineage>
</organism>
<dbReference type="EC" id="2.6.1.-" evidence="7"/>
<evidence type="ECO:0000256" key="3">
    <source>
        <dbReference type="ARBA" id="ARBA00022576"/>
    </source>
</evidence>
<dbReference type="InterPro" id="IPR004838">
    <property type="entry name" value="NHTrfase_class1_PyrdxlP-BS"/>
</dbReference>
<protein>
    <recommendedName>
        <fullName evidence="7">Aminotransferase</fullName>
        <ecNumber evidence="7">2.6.1.-</ecNumber>
    </recommendedName>
</protein>
<evidence type="ECO:0000256" key="2">
    <source>
        <dbReference type="ARBA" id="ARBA00007441"/>
    </source>
</evidence>
<dbReference type="AlphaFoldDB" id="A0A6J4MI29"/>
<dbReference type="CDD" id="cd00609">
    <property type="entry name" value="AAT_like"/>
    <property type="match status" value="1"/>
</dbReference>
<name>A0A6J4MI29_9HYPH</name>
<keyword evidence="3 7" id="KW-0032">Aminotransferase</keyword>
<evidence type="ECO:0000313" key="9">
    <source>
        <dbReference type="EMBL" id="CAA9360023.1"/>
    </source>
</evidence>
<dbReference type="SUPFAM" id="SSF53383">
    <property type="entry name" value="PLP-dependent transferases"/>
    <property type="match status" value="1"/>
</dbReference>
<evidence type="ECO:0000256" key="5">
    <source>
        <dbReference type="ARBA" id="ARBA00022898"/>
    </source>
</evidence>
<evidence type="ECO:0000256" key="4">
    <source>
        <dbReference type="ARBA" id="ARBA00022679"/>
    </source>
</evidence>
<proteinExistence type="inferred from homology"/>
<evidence type="ECO:0000259" key="8">
    <source>
        <dbReference type="Pfam" id="PF00155"/>
    </source>
</evidence>
<dbReference type="InterPro" id="IPR015421">
    <property type="entry name" value="PyrdxlP-dep_Trfase_major"/>
</dbReference>
<dbReference type="PANTHER" id="PTHR46383:SF1">
    <property type="entry name" value="ASPARTATE AMINOTRANSFERASE"/>
    <property type="match status" value="1"/>
</dbReference>
<reference evidence="9" key="1">
    <citation type="submission" date="2020-02" db="EMBL/GenBank/DDBJ databases">
        <authorList>
            <person name="Meier V. D."/>
        </authorList>
    </citation>
    <scope>NUCLEOTIDE SEQUENCE</scope>
    <source>
        <strain evidence="9">AVDCRST_MAG90</strain>
    </source>
</reference>
<dbReference type="EMBL" id="CADCUC010000616">
    <property type="protein sequence ID" value="CAA9360023.1"/>
    <property type="molecule type" value="Genomic_DNA"/>
</dbReference>
<feature type="non-terminal residue" evidence="9">
    <location>
        <position position="288"/>
    </location>
</feature>